<evidence type="ECO:0000313" key="1">
    <source>
        <dbReference type="EMBL" id="TQR19939.1"/>
    </source>
</evidence>
<name>A0A544TR56_9BACI</name>
<sequence>MNFIDFKLQDAATICTDALQSRGFQVKKCNGHIEFLQSSSKNDLVEAVAIINKLAVPCVVKGQNSIEILVNKLPLSFYSKVAKFGGQPYCIPFAMQQTNWRYFHNHRFDVRLDALKLEYNMAAFVKAANLAGIRVVSGCNGHYKNSPRFQVIGEYYGAWFEMIQQLFMHELSLNYQWEVLYQGNTKAEIRAVGNDWDMDRIHQDTLKMAERLQQHAKEIRAIKEQIFVKQATEPKQFVINKQYKQLVQWMMQQYEKKVAFNF</sequence>
<dbReference type="EMBL" id="VDGI01000009">
    <property type="protein sequence ID" value="TQR19939.1"/>
    <property type="molecule type" value="Genomic_DNA"/>
</dbReference>
<evidence type="ECO:0000313" key="2">
    <source>
        <dbReference type="Proteomes" id="UP000316626"/>
    </source>
</evidence>
<proteinExistence type="predicted"/>
<dbReference type="RefSeq" id="WP_142642417.1">
    <property type="nucleotide sequence ID" value="NZ_VDGI01000009.1"/>
</dbReference>
<dbReference type="AlphaFoldDB" id="A0A544TR56"/>
<accession>A0A544TR56</accession>
<dbReference type="Proteomes" id="UP000316626">
    <property type="component" value="Unassembled WGS sequence"/>
</dbReference>
<keyword evidence="2" id="KW-1185">Reference proteome</keyword>
<organism evidence="1 2">
    <name type="scientific">Psychrobacillus vulpis</name>
    <dbReference type="NCBI Taxonomy" id="2325572"/>
    <lineage>
        <taxon>Bacteria</taxon>
        <taxon>Bacillati</taxon>
        <taxon>Bacillota</taxon>
        <taxon>Bacilli</taxon>
        <taxon>Bacillales</taxon>
        <taxon>Bacillaceae</taxon>
        <taxon>Psychrobacillus</taxon>
    </lineage>
</organism>
<protein>
    <submittedName>
        <fullName evidence="1">Uncharacterized protein</fullName>
    </submittedName>
</protein>
<gene>
    <name evidence="1" type="ORF">FG384_09760</name>
</gene>
<reference evidence="1 2" key="1">
    <citation type="submission" date="2019-06" db="EMBL/GenBank/DDBJ databases">
        <title>Psychrobacillus vulpis sp. nov., a new species isolated from feces of a red fox that inhabits in The Tablas de Daimiel Natural Park, Albacete, Spain.</title>
        <authorList>
            <person name="Rodriguez M."/>
            <person name="Reina J.C."/>
            <person name="Bejar V."/>
            <person name="Llamas I."/>
        </authorList>
    </citation>
    <scope>NUCLEOTIDE SEQUENCE [LARGE SCALE GENOMIC DNA]</scope>
    <source>
        <strain evidence="1 2">Z8</strain>
    </source>
</reference>
<comment type="caution">
    <text evidence="1">The sequence shown here is derived from an EMBL/GenBank/DDBJ whole genome shotgun (WGS) entry which is preliminary data.</text>
</comment>
<dbReference type="OrthoDB" id="2962932at2"/>